<feature type="domain" description="F-box" evidence="2">
    <location>
        <begin position="9"/>
        <end position="55"/>
    </location>
</feature>
<name>A0A1B7MMA5_9AGAM</name>
<organism evidence="3 4">
    <name type="scientific">Rhizopogon vinicolor AM-OR11-026</name>
    <dbReference type="NCBI Taxonomy" id="1314800"/>
    <lineage>
        <taxon>Eukaryota</taxon>
        <taxon>Fungi</taxon>
        <taxon>Dikarya</taxon>
        <taxon>Basidiomycota</taxon>
        <taxon>Agaricomycotina</taxon>
        <taxon>Agaricomycetes</taxon>
        <taxon>Agaricomycetidae</taxon>
        <taxon>Boletales</taxon>
        <taxon>Suillineae</taxon>
        <taxon>Rhizopogonaceae</taxon>
        <taxon>Rhizopogon</taxon>
    </lineage>
</organism>
<dbReference type="Pfam" id="PF12937">
    <property type="entry name" value="F-box-like"/>
    <property type="match status" value="1"/>
</dbReference>
<dbReference type="InParanoid" id="A0A1B7MMA5"/>
<feature type="chain" id="PRO_5008597397" description="F-box domain-containing protein" evidence="1">
    <location>
        <begin position="17"/>
        <end position="197"/>
    </location>
</feature>
<sequence>MHRALFVLEVLLEIFAYLCPRLSDSSFNSPKWLAALARTCKTFHESAMNLLWEDLDGIKPLLGCVARLRPLIYRYDRGVGLQDVEPLFEHEARQFLRHAARVRSPRILSDFSEYFHLLTAIPIETCQFPRLLALEYSVSGTLRHLPFFLPLTPRRCVLPVIHPDLKYCHGLENLSLWSSTDSADELSLLSKTICSCK</sequence>
<dbReference type="OrthoDB" id="3543113at2759"/>
<proteinExistence type="predicted"/>
<evidence type="ECO:0000256" key="1">
    <source>
        <dbReference type="SAM" id="SignalP"/>
    </source>
</evidence>
<reference evidence="3 4" key="1">
    <citation type="submission" date="2016-06" db="EMBL/GenBank/DDBJ databases">
        <title>Comparative genomics of the ectomycorrhizal sister species Rhizopogon vinicolor and Rhizopogon vesiculosus (Basidiomycota: Boletales) reveals a divergence of the mating type B locus.</title>
        <authorList>
            <consortium name="DOE Joint Genome Institute"/>
            <person name="Mujic A.B."/>
            <person name="Kuo A."/>
            <person name="Tritt A."/>
            <person name="Lipzen A."/>
            <person name="Chen C."/>
            <person name="Johnson J."/>
            <person name="Sharma A."/>
            <person name="Barry K."/>
            <person name="Grigoriev I.V."/>
            <person name="Spatafora J.W."/>
        </authorList>
    </citation>
    <scope>NUCLEOTIDE SEQUENCE [LARGE SCALE GENOMIC DNA]</scope>
    <source>
        <strain evidence="3 4">AM-OR11-026</strain>
    </source>
</reference>
<dbReference type="InterPro" id="IPR001810">
    <property type="entry name" value="F-box_dom"/>
</dbReference>
<dbReference type="Proteomes" id="UP000092154">
    <property type="component" value="Unassembled WGS sequence"/>
</dbReference>
<evidence type="ECO:0000313" key="3">
    <source>
        <dbReference type="EMBL" id="OAX33743.1"/>
    </source>
</evidence>
<accession>A0A1B7MMA5</accession>
<dbReference type="AlphaFoldDB" id="A0A1B7MMA5"/>
<evidence type="ECO:0000313" key="4">
    <source>
        <dbReference type="Proteomes" id="UP000092154"/>
    </source>
</evidence>
<protein>
    <recommendedName>
        <fullName evidence="2">F-box domain-containing protein</fullName>
    </recommendedName>
</protein>
<keyword evidence="4" id="KW-1185">Reference proteome</keyword>
<feature type="signal peptide" evidence="1">
    <location>
        <begin position="1"/>
        <end position="16"/>
    </location>
</feature>
<gene>
    <name evidence="3" type="ORF">K503DRAFT_495853</name>
</gene>
<evidence type="ECO:0000259" key="2">
    <source>
        <dbReference type="Pfam" id="PF12937"/>
    </source>
</evidence>
<keyword evidence="1" id="KW-0732">Signal</keyword>
<dbReference type="EMBL" id="KV448715">
    <property type="protein sequence ID" value="OAX33743.1"/>
    <property type="molecule type" value="Genomic_DNA"/>
</dbReference>